<organism evidence="1 2">
    <name type="scientific">Ramlibacter aquaticus</name>
    <dbReference type="NCBI Taxonomy" id="2780094"/>
    <lineage>
        <taxon>Bacteria</taxon>
        <taxon>Pseudomonadati</taxon>
        <taxon>Pseudomonadota</taxon>
        <taxon>Betaproteobacteria</taxon>
        <taxon>Burkholderiales</taxon>
        <taxon>Comamonadaceae</taxon>
        <taxon>Ramlibacter</taxon>
    </lineage>
</organism>
<keyword evidence="2" id="KW-1185">Reference proteome</keyword>
<dbReference type="RefSeq" id="WP_193778782.1">
    <property type="nucleotide sequence ID" value="NZ_JADDOJ010000003.1"/>
</dbReference>
<evidence type="ECO:0000313" key="2">
    <source>
        <dbReference type="Proteomes" id="UP000715965"/>
    </source>
</evidence>
<reference evidence="1 2" key="1">
    <citation type="submission" date="2020-10" db="EMBL/GenBank/DDBJ databases">
        <title>Draft genome of Ramlibacter aquaticus LMG 30558.</title>
        <authorList>
            <person name="Props R."/>
        </authorList>
    </citation>
    <scope>NUCLEOTIDE SEQUENCE [LARGE SCALE GENOMIC DNA]</scope>
    <source>
        <strain evidence="1 2">LMG 30558</strain>
    </source>
</reference>
<comment type="caution">
    <text evidence="1">The sequence shown here is derived from an EMBL/GenBank/DDBJ whole genome shotgun (WGS) entry which is preliminary data.</text>
</comment>
<protein>
    <submittedName>
        <fullName evidence="1">Uncharacterized protein</fullName>
    </submittedName>
</protein>
<evidence type="ECO:0000313" key="1">
    <source>
        <dbReference type="EMBL" id="MBE7939230.1"/>
    </source>
</evidence>
<proteinExistence type="predicted"/>
<accession>A0ABR9SAA5</accession>
<gene>
    <name evidence="1" type="ORF">IM725_01430</name>
</gene>
<dbReference type="Proteomes" id="UP000715965">
    <property type="component" value="Unassembled WGS sequence"/>
</dbReference>
<sequence length="86" mass="9542">MAEALEESTNWWAQELALVEGAALRIEGLEAVARGAFVRHRESLGPEGGAALLRSHELATWLQARRDTDAAWGRWYEVMVARPPEG</sequence>
<dbReference type="EMBL" id="JADDOJ010000003">
    <property type="protein sequence ID" value="MBE7939230.1"/>
    <property type="molecule type" value="Genomic_DNA"/>
</dbReference>
<name>A0ABR9SAA5_9BURK</name>